<feature type="transmembrane region" description="Helical" evidence="2">
    <location>
        <begin position="415"/>
        <end position="436"/>
    </location>
</feature>
<evidence type="ECO:0000256" key="2">
    <source>
        <dbReference type="SAM" id="Phobius"/>
    </source>
</evidence>
<keyword evidence="2" id="KW-1133">Transmembrane helix</keyword>
<proteinExistence type="predicted"/>
<keyword evidence="2" id="KW-0472">Membrane</keyword>
<keyword evidence="4" id="KW-1185">Reference proteome</keyword>
<name>A0A9D5UB84_9CELL</name>
<gene>
    <name evidence="3" type="ORF">H9623_05605</name>
</gene>
<keyword evidence="2" id="KW-0812">Transmembrane</keyword>
<dbReference type="PANTHER" id="PTHR37826">
    <property type="entry name" value="FLOTILLIN BAND_7_5 DOMAIN PROTEIN"/>
    <property type="match status" value="1"/>
</dbReference>
<comment type="caution">
    <text evidence="3">The sequence shown here is derived from an EMBL/GenBank/DDBJ whole genome shotgun (WGS) entry which is preliminary data.</text>
</comment>
<evidence type="ECO:0000256" key="1">
    <source>
        <dbReference type="SAM" id="MobiDB-lite"/>
    </source>
</evidence>
<dbReference type="Proteomes" id="UP000822993">
    <property type="component" value="Unassembled WGS sequence"/>
</dbReference>
<dbReference type="AlphaFoldDB" id="A0A9D5UB84"/>
<feature type="region of interest" description="Disordered" evidence="1">
    <location>
        <begin position="1"/>
        <end position="50"/>
    </location>
</feature>
<accession>A0A9D5UB84</accession>
<reference evidence="3 4" key="1">
    <citation type="submission" date="2020-08" db="EMBL/GenBank/DDBJ databases">
        <title>A Genomic Blueprint of the Chicken Gut Microbiome.</title>
        <authorList>
            <person name="Gilroy R."/>
            <person name="Ravi A."/>
            <person name="Getino M."/>
            <person name="Pursley I."/>
            <person name="Horton D.L."/>
            <person name="Alikhan N.-F."/>
            <person name="Baker D."/>
            <person name="Gharbi K."/>
            <person name="Hall N."/>
            <person name="Watson M."/>
            <person name="Adriaenssens E.M."/>
            <person name="Foster-Nyarko E."/>
            <person name="Jarju S."/>
            <person name="Secka A."/>
            <person name="Antonio M."/>
            <person name="Oren A."/>
            <person name="Chaudhuri R."/>
            <person name="La Ragione R.M."/>
            <person name="Hildebrand F."/>
            <person name="Pallen M.J."/>
        </authorList>
    </citation>
    <scope>NUCLEOTIDE SEQUENCE [LARGE SCALE GENOMIC DNA]</scope>
    <source>
        <strain evidence="3 4">Sa1BUA8</strain>
    </source>
</reference>
<organism evidence="3 4">
    <name type="scientific">Oerskovia douganii</name>
    <dbReference type="NCBI Taxonomy" id="2762210"/>
    <lineage>
        <taxon>Bacteria</taxon>
        <taxon>Bacillati</taxon>
        <taxon>Actinomycetota</taxon>
        <taxon>Actinomycetes</taxon>
        <taxon>Micrococcales</taxon>
        <taxon>Cellulomonadaceae</taxon>
        <taxon>Oerskovia</taxon>
    </lineage>
</organism>
<protein>
    <submittedName>
        <fullName evidence="3">TFIIB-type zinc ribbon-containing protein</fullName>
    </submittedName>
</protein>
<evidence type="ECO:0000313" key="4">
    <source>
        <dbReference type="Proteomes" id="UP000822993"/>
    </source>
</evidence>
<dbReference type="EMBL" id="JACSPN010000005">
    <property type="protein sequence ID" value="MBE7699786.1"/>
    <property type="molecule type" value="Genomic_DNA"/>
</dbReference>
<evidence type="ECO:0000313" key="3">
    <source>
        <dbReference type="EMBL" id="MBE7699786.1"/>
    </source>
</evidence>
<feature type="compositionally biased region" description="Pro residues" evidence="1">
    <location>
        <begin position="8"/>
        <end position="23"/>
    </location>
</feature>
<sequence>MTVHEPDPVAPPHAPSQGSPPPETRAAGAGGPHPGAPQTGGQTGGPTVVRTDAGAQDGLVKCIRCGATEIAYDIAKATLRCGFCRYEWVSAVTLADLGLDGDIGSLKGVVLGSGSTDIVPSSDEVLTFRCTGCGADVVVDTAHGTQARCHWCRSVLSVNQQIPNGAVPDVLLPFRLPQADAVERVREFVGKRQFYAHPRFRAEFVPENVVGVYMPYLVVDLNAKARLEGQGEHLVRRYTVTIKDANGQERSETRYDADLYDVVREFDLHVDDLTIESSADRRDHGAGARTNNVINTILPFDVENAVRYDSGYLSGFTAERRDTDVDGVREPAFAQAKEIARFRARDMVEFYDRGVRWDHERLTVVGQRWVAAYLPVWLYSYNEVRRNGSSRLHYVAVNGRTGETMGSVPVNHRRLLAVSVVVEAVAAVAALLLVVIGL</sequence>
<dbReference type="PANTHER" id="PTHR37826:SF3">
    <property type="entry name" value="J DOMAIN-CONTAINING PROTEIN"/>
    <property type="match status" value="1"/>
</dbReference>
<dbReference type="RefSeq" id="WP_193719087.1">
    <property type="nucleotide sequence ID" value="NZ_JACSPN010000005.1"/>
</dbReference>